<feature type="transmembrane region" description="Helical" evidence="1">
    <location>
        <begin position="29"/>
        <end position="51"/>
    </location>
</feature>
<comment type="caution">
    <text evidence="2">The sequence shown here is derived from an EMBL/GenBank/DDBJ whole genome shotgun (WGS) entry which is preliminary data.</text>
</comment>
<protein>
    <submittedName>
        <fullName evidence="2">Uncharacterized protein</fullName>
    </submittedName>
</protein>
<evidence type="ECO:0000256" key="1">
    <source>
        <dbReference type="SAM" id="Phobius"/>
    </source>
</evidence>
<dbReference type="EMBL" id="CAKMAB010000027">
    <property type="protein sequence ID" value="CAH1057949.1"/>
    <property type="molecule type" value="Genomic_DNA"/>
</dbReference>
<dbReference type="RefSeq" id="WP_234539087.1">
    <property type="nucleotide sequence ID" value="NZ_CAKMAB010000027.1"/>
</dbReference>
<keyword evidence="3" id="KW-1185">Reference proteome</keyword>
<proteinExistence type="predicted"/>
<accession>A0ABM9BG81</accession>
<gene>
    <name evidence="2" type="ORF">PAECIP111894_04122</name>
</gene>
<keyword evidence="1" id="KW-0472">Membrane</keyword>
<evidence type="ECO:0000313" key="3">
    <source>
        <dbReference type="Proteomes" id="UP000838749"/>
    </source>
</evidence>
<keyword evidence="1" id="KW-0812">Transmembrane</keyword>
<dbReference type="Proteomes" id="UP000838749">
    <property type="component" value="Unassembled WGS sequence"/>
</dbReference>
<evidence type="ECO:0000313" key="2">
    <source>
        <dbReference type="EMBL" id="CAH1057949.1"/>
    </source>
</evidence>
<name>A0ABM9BG81_9BACL</name>
<sequence>MSKLDIRRQPPTTGKPIYKHEYERTAFDYTTIVFAYVFAPVGFILAAIRLLSHIPRDSAKQAILTCFIMRVWVPL</sequence>
<keyword evidence="1" id="KW-1133">Transmembrane helix</keyword>
<organism evidence="2 3">
    <name type="scientific">Paenibacillus pseudetheri</name>
    <dbReference type="NCBI Taxonomy" id="2897682"/>
    <lineage>
        <taxon>Bacteria</taxon>
        <taxon>Bacillati</taxon>
        <taxon>Bacillota</taxon>
        <taxon>Bacilli</taxon>
        <taxon>Bacillales</taxon>
        <taxon>Paenibacillaceae</taxon>
        <taxon>Paenibacillus</taxon>
    </lineage>
</organism>
<reference evidence="2" key="1">
    <citation type="submission" date="2021-12" db="EMBL/GenBank/DDBJ databases">
        <authorList>
            <person name="Criscuolo A."/>
        </authorList>
    </citation>
    <scope>NUCLEOTIDE SEQUENCE</scope>
    <source>
        <strain evidence="2">CIP111894</strain>
    </source>
</reference>